<keyword evidence="2" id="KW-0503">Monooxygenase</keyword>
<dbReference type="Proteomes" id="UP001560045">
    <property type="component" value="Unassembled WGS sequence"/>
</dbReference>
<reference evidence="2 3" key="1">
    <citation type="submission" date="2024-06" db="EMBL/GenBank/DDBJ databases">
        <title>Draft genome sequence of Geodermatophilus badlandi, a novel member of the Geodermatophilaceae isolated from badland sedimentary rocks in the Red desert, Wyoming, USA.</title>
        <authorList>
            <person name="Ben Tekaya S."/>
            <person name="Nouioui I."/>
            <person name="Flores G.M."/>
            <person name="Shaal M.N."/>
            <person name="Bredoire F."/>
            <person name="Basile F."/>
            <person name="Van Diepen L."/>
            <person name="Ward N.L."/>
        </authorList>
    </citation>
    <scope>NUCLEOTIDE SEQUENCE [LARGE SCALE GENOMIC DNA]</scope>
    <source>
        <strain evidence="2 3">WL48A</strain>
    </source>
</reference>
<protein>
    <submittedName>
        <fullName evidence="2">Quinol monooxygenase</fullName>
        <ecNumber evidence="2">1.-.-.-</ecNumber>
    </submittedName>
</protein>
<dbReference type="PROSITE" id="PS51725">
    <property type="entry name" value="ABM"/>
    <property type="match status" value="1"/>
</dbReference>
<accession>A0ABV3XG16</accession>
<evidence type="ECO:0000313" key="3">
    <source>
        <dbReference type="Proteomes" id="UP001560045"/>
    </source>
</evidence>
<dbReference type="InterPro" id="IPR007138">
    <property type="entry name" value="ABM_dom"/>
</dbReference>
<sequence length="96" mass="10776">MGYVVRATWTATEESVDAVRSALAALGPASREEPGCRHWIAHQDPAAPLVFELFEVYDDADAYRAHQESAHFQRHAVPTIPLLASRERRFSETLDL</sequence>
<dbReference type="PANTHER" id="PTHR33336:SF15">
    <property type="entry name" value="ABM DOMAIN-CONTAINING PROTEIN"/>
    <property type="match status" value="1"/>
</dbReference>
<proteinExistence type="predicted"/>
<dbReference type="RefSeq" id="WP_369206544.1">
    <property type="nucleotide sequence ID" value="NZ_JBFNXQ010000032.1"/>
</dbReference>
<dbReference type="SUPFAM" id="SSF54909">
    <property type="entry name" value="Dimeric alpha+beta barrel"/>
    <property type="match status" value="1"/>
</dbReference>
<evidence type="ECO:0000313" key="2">
    <source>
        <dbReference type="EMBL" id="MEX5719073.1"/>
    </source>
</evidence>
<dbReference type="Pfam" id="PF03992">
    <property type="entry name" value="ABM"/>
    <property type="match status" value="1"/>
</dbReference>
<comment type="caution">
    <text evidence="2">The sequence shown here is derived from an EMBL/GenBank/DDBJ whole genome shotgun (WGS) entry which is preliminary data.</text>
</comment>
<keyword evidence="3" id="KW-1185">Reference proteome</keyword>
<feature type="domain" description="ABM" evidence="1">
    <location>
        <begin position="3"/>
        <end position="93"/>
    </location>
</feature>
<keyword evidence="2" id="KW-0560">Oxidoreductase</keyword>
<name>A0ABV3XG16_9ACTN</name>
<organism evidence="2 3">
    <name type="scientific">Geodermatophilus maliterrae</name>
    <dbReference type="NCBI Taxonomy" id="3162531"/>
    <lineage>
        <taxon>Bacteria</taxon>
        <taxon>Bacillati</taxon>
        <taxon>Actinomycetota</taxon>
        <taxon>Actinomycetes</taxon>
        <taxon>Geodermatophilales</taxon>
        <taxon>Geodermatophilaceae</taxon>
        <taxon>Geodermatophilus</taxon>
    </lineage>
</organism>
<dbReference type="Gene3D" id="3.30.70.100">
    <property type="match status" value="1"/>
</dbReference>
<evidence type="ECO:0000259" key="1">
    <source>
        <dbReference type="PROSITE" id="PS51725"/>
    </source>
</evidence>
<dbReference type="PANTHER" id="PTHR33336">
    <property type="entry name" value="QUINOL MONOOXYGENASE YGIN-RELATED"/>
    <property type="match status" value="1"/>
</dbReference>
<dbReference type="InterPro" id="IPR011008">
    <property type="entry name" value="Dimeric_a/b-barrel"/>
</dbReference>
<dbReference type="EMBL" id="JBFNXQ010000032">
    <property type="protein sequence ID" value="MEX5719073.1"/>
    <property type="molecule type" value="Genomic_DNA"/>
</dbReference>
<dbReference type="InterPro" id="IPR050744">
    <property type="entry name" value="AI-2_Isomerase_LsrG"/>
</dbReference>
<dbReference type="GO" id="GO:0004497">
    <property type="term" value="F:monooxygenase activity"/>
    <property type="evidence" value="ECO:0007669"/>
    <property type="project" value="UniProtKB-KW"/>
</dbReference>
<gene>
    <name evidence="2" type="ORF">ABQ292_11960</name>
</gene>
<dbReference type="EC" id="1.-.-.-" evidence="2"/>